<dbReference type="GO" id="GO:0044550">
    <property type="term" value="P:secondary metabolite biosynthetic process"/>
    <property type="evidence" value="ECO:0007669"/>
    <property type="project" value="TreeGrafter"/>
</dbReference>
<dbReference type="GO" id="GO:0031177">
    <property type="term" value="F:phosphopantetheine binding"/>
    <property type="evidence" value="ECO:0007669"/>
    <property type="project" value="TreeGrafter"/>
</dbReference>
<dbReference type="AlphaFoldDB" id="A0A096PFK4"/>
<keyword evidence="1" id="KW-0596">Phosphopantetheine</keyword>
<evidence type="ECO:0000256" key="2">
    <source>
        <dbReference type="ARBA" id="ARBA00022553"/>
    </source>
</evidence>
<evidence type="ECO:0000313" key="3">
    <source>
        <dbReference type="EMBL" id="CEG03511.1"/>
    </source>
</evidence>
<evidence type="ECO:0000256" key="1">
    <source>
        <dbReference type="ARBA" id="ARBA00022450"/>
    </source>
</evidence>
<accession>A0A096PFK4</accession>
<organism evidence="3">
    <name type="scientific">Fusarium acuminatum CS5907</name>
    <dbReference type="NCBI Taxonomy" id="1318461"/>
    <lineage>
        <taxon>Eukaryota</taxon>
        <taxon>Fungi</taxon>
        <taxon>Dikarya</taxon>
        <taxon>Ascomycota</taxon>
        <taxon>Pezizomycotina</taxon>
        <taxon>Sordariomycetes</taxon>
        <taxon>Hypocreomycetidae</taxon>
        <taxon>Hypocreales</taxon>
        <taxon>Nectriaceae</taxon>
        <taxon>Fusarium</taxon>
        <taxon>Fusarium tricinctum species complex</taxon>
    </lineage>
</organism>
<dbReference type="PANTHER" id="PTHR45527">
    <property type="entry name" value="NONRIBOSOMAL PEPTIDE SYNTHETASE"/>
    <property type="match status" value="1"/>
</dbReference>
<dbReference type="GO" id="GO:0005737">
    <property type="term" value="C:cytoplasm"/>
    <property type="evidence" value="ECO:0007669"/>
    <property type="project" value="TreeGrafter"/>
</dbReference>
<dbReference type="EMBL" id="CBMG010001133">
    <property type="protein sequence ID" value="CEG03511.1"/>
    <property type="molecule type" value="Genomic_DNA"/>
</dbReference>
<comment type="caution">
    <text evidence="3">The sequence shown here is derived from an EMBL/GenBank/DDBJ whole genome shotgun (WGS) entry which is preliminary data.</text>
</comment>
<dbReference type="GO" id="GO:0043041">
    <property type="term" value="P:amino acid activation for nonribosomal peptide biosynthetic process"/>
    <property type="evidence" value="ECO:0007669"/>
    <property type="project" value="TreeGrafter"/>
</dbReference>
<gene>
    <name evidence="3" type="ORF">BN851_0063320</name>
</gene>
<proteinExistence type="predicted"/>
<dbReference type="Gene3D" id="3.40.50.12780">
    <property type="entry name" value="N-terminal domain of ligase-like"/>
    <property type="match status" value="1"/>
</dbReference>
<name>A0A096PFK4_9HYPO</name>
<reference evidence="3" key="1">
    <citation type="submission" date="2013-05" db="EMBL/GenBank/DDBJ databases">
        <title>Draft genome sequences of six wheat associated Fusarium spp. isolates.</title>
        <authorList>
            <person name="Moolhuijzen P.M."/>
            <person name="Manners J.M."/>
            <person name="Wilcox S."/>
            <person name="Bellgard M.I."/>
            <person name="Gardiner D.M."/>
        </authorList>
    </citation>
    <scope>NUCLEOTIDE SEQUENCE</scope>
    <source>
        <strain evidence="3">CS5907</strain>
        <strain evidence="3">CS5907</strain>
    </source>
</reference>
<protein>
    <submittedName>
        <fullName evidence="3">WGS project CBMG000000000 data, contig CS5907-c001135</fullName>
    </submittedName>
</protein>
<dbReference type="InterPro" id="IPR042099">
    <property type="entry name" value="ANL_N_sf"/>
</dbReference>
<sequence>MGGARCWIVAPRNPDRLASIGEVGEILVEGPTLSRCYLKDPLRTQACFVENLKWSIDGRFTYSNYAGVRRFYRTGDMAYMDPDGLLVFVGRADQQVKVHGQRIELMLENPGIPLPFRV</sequence>
<dbReference type="PANTHER" id="PTHR45527:SF1">
    <property type="entry name" value="FATTY ACID SYNTHASE"/>
    <property type="match status" value="1"/>
</dbReference>
<dbReference type="SUPFAM" id="SSF56801">
    <property type="entry name" value="Acetyl-CoA synthetase-like"/>
    <property type="match status" value="1"/>
</dbReference>
<keyword evidence="2" id="KW-0597">Phosphoprotein</keyword>